<dbReference type="Pfam" id="PF04717">
    <property type="entry name" value="Phage_base_V"/>
    <property type="match status" value="1"/>
</dbReference>
<protein>
    <recommendedName>
        <fullName evidence="1">Gp5/Type VI secretion system Vgr protein OB-fold domain-containing protein</fullName>
    </recommendedName>
</protein>
<dbReference type="OrthoDB" id="1907165at2"/>
<dbReference type="Proteomes" id="UP000001227">
    <property type="component" value="Chromosome"/>
</dbReference>
<dbReference type="InterPro" id="IPR037026">
    <property type="entry name" value="Vgr_OB-fold_dom_sf"/>
</dbReference>
<reference evidence="2 3" key="1">
    <citation type="journal article" date="2010" name="J. Bacteriol.">
        <title>The genome of the amoeba symbiont 'Candidatus Amoebophilus asiaticus' reveals common mechanisms for host cell interaction among amoeba-associated bacteria.</title>
        <authorList>
            <person name="Schmitz-Esser S."/>
            <person name="Tischler P."/>
            <person name="Arnold R."/>
            <person name="Montanaro J."/>
            <person name="Wagner M."/>
            <person name="Rattei T."/>
            <person name="Horn M."/>
        </authorList>
    </citation>
    <scope>NUCLEOTIDE SEQUENCE [LARGE SCALE GENOMIC DNA]</scope>
    <source>
        <strain evidence="2 3">5a2</strain>
    </source>
</reference>
<dbReference type="EMBL" id="CP001102">
    <property type="protein sequence ID" value="ACE06425.1"/>
    <property type="molecule type" value="Genomic_DNA"/>
</dbReference>
<dbReference type="NCBIfam" id="TIGR01646">
    <property type="entry name" value="vgr_GE"/>
    <property type="match status" value="1"/>
</dbReference>
<name>B3ET73_AMOA5</name>
<dbReference type="RefSeq" id="WP_012473183.1">
    <property type="nucleotide sequence ID" value="NC_010830.1"/>
</dbReference>
<proteinExistence type="predicted"/>
<dbReference type="InterPro" id="IPR006533">
    <property type="entry name" value="T6SS_Vgr_RhsGE"/>
</dbReference>
<feature type="domain" description="Gp5/Type VI secretion system Vgr protein OB-fold" evidence="1">
    <location>
        <begin position="377"/>
        <end position="453"/>
    </location>
</feature>
<dbReference type="AlphaFoldDB" id="B3ET73"/>
<dbReference type="InterPro" id="IPR006531">
    <property type="entry name" value="Gp5/Vgr_OB"/>
</dbReference>
<organism evidence="2 3">
    <name type="scientific">Amoebophilus asiaticus (strain 5a2)</name>
    <dbReference type="NCBI Taxonomy" id="452471"/>
    <lineage>
        <taxon>Bacteria</taxon>
        <taxon>Pseudomonadati</taxon>
        <taxon>Bacteroidota</taxon>
        <taxon>Cytophagia</taxon>
        <taxon>Cytophagales</taxon>
        <taxon>Amoebophilaceae</taxon>
        <taxon>Candidatus Amoebophilus</taxon>
    </lineage>
</organism>
<dbReference type="KEGG" id="aas:Aasi_1080"/>
<evidence type="ECO:0000313" key="3">
    <source>
        <dbReference type="Proteomes" id="UP000001227"/>
    </source>
</evidence>
<dbReference type="Gene3D" id="2.40.50.230">
    <property type="entry name" value="Gp5 N-terminal domain"/>
    <property type="match status" value="1"/>
</dbReference>
<dbReference type="TCDB" id="3.A.23.6.1">
    <property type="family name" value="the type vi symbiosis/virulence secretory system (t6ss) family"/>
</dbReference>
<dbReference type="SUPFAM" id="SSF69255">
    <property type="entry name" value="gp5 N-terminal domain-like"/>
    <property type="match status" value="1"/>
</dbReference>
<dbReference type="eggNOG" id="COG3500">
    <property type="taxonomic scope" value="Bacteria"/>
</dbReference>
<dbReference type="STRING" id="452471.Aasi_1080"/>
<keyword evidence="3" id="KW-1185">Reference proteome</keyword>
<dbReference type="HOGENOM" id="CLU_455533_0_0_10"/>
<dbReference type="SUPFAM" id="SSF69279">
    <property type="entry name" value="Phage tail proteins"/>
    <property type="match status" value="1"/>
</dbReference>
<dbReference type="eggNOG" id="COG3501">
    <property type="taxonomic scope" value="Bacteria"/>
</dbReference>
<gene>
    <name evidence="2" type="ordered locus">Aasi_1080</name>
</gene>
<evidence type="ECO:0000259" key="1">
    <source>
        <dbReference type="Pfam" id="PF04717"/>
    </source>
</evidence>
<sequence length="599" mass="65674">MSTSATSSDLVNYFIKVGTKEIDKEFPIFSITVNKTINKIPYAKILLHDGDPAEQSFLISNSNIFEIGKVVEIQLGYQSDLTVVFEGVITKHSLKANNYTNPYLEVYCKDIAYQTTLVPKTISFADTTDSGALENILKNYEGDIEQHISSTTIKHEILAQQDTTDWDFINVRAEANGQVVIVDDGTLTTKKPNSSQTPSYTFTYGVDIYGLDLEMDASTQWQQAGGKIWKHDEQACEVVNASTVGEKSFGATSHAKLAGTNKQEPITFIHGGNVTKEEMKSFSTGLLELNRLAKIRGKVTVQGIADLKPDSTIKIDKGADNFEGNAYVSGVHHRLEGGQWFTDITVGLPNERYMRKYNNIAGLPAAGMLCPVYGLQIGIVKELYKQEDPDPNYRIFVNIPIIHQPNEGIWCRVASFYASKGIGAFIMPEKEDEVIIGFVNDDFRSPVIVGSLYSGSKHKTPIQQDPENNIKALVTRSKLEMTFNDKDKAIVFQTPGGRTISISDKSGTIEITNGNANKIILGKQNVEIISNKDIILNAKGSINLQATDSVQIKGNNKVELSGMNVSANATMKASLVGNSSAQVQSSMSTIIKGTIVQIN</sequence>
<accession>B3ET73</accession>
<evidence type="ECO:0000313" key="2">
    <source>
        <dbReference type="EMBL" id="ACE06425.1"/>
    </source>
</evidence>